<dbReference type="Gene3D" id="3.40.710.10">
    <property type="entry name" value="DD-peptidase/beta-lactamase superfamily"/>
    <property type="match status" value="1"/>
</dbReference>
<evidence type="ECO:0000313" key="3">
    <source>
        <dbReference type="Proteomes" id="UP000253410"/>
    </source>
</evidence>
<comment type="caution">
    <text evidence="2">The sequence shown here is derived from an EMBL/GenBank/DDBJ whole genome shotgun (WGS) entry which is preliminary data.</text>
</comment>
<evidence type="ECO:0000259" key="1">
    <source>
        <dbReference type="Pfam" id="PF13354"/>
    </source>
</evidence>
<protein>
    <recommendedName>
        <fullName evidence="1">Beta-lactamase class A catalytic domain-containing protein</fullName>
    </recommendedName>
</protein>
<dbReference type="EMBL" id="QFFJ01000002">
    <property type="protein sequence ID" value="RBL89193.1"/>
    <property type="molecule type" value="Genomic_DNA"/>
</dbReference>
<dbReference type="InterPro" id="IPR045155">
    <property type="entry name" value="Beta-lactam_cat"/>
</dbReference>
<sequence length="404" mass="46569">MQTQHYPTRDNFLLALLKSQKGPVDKVFRDATGHRLQILYTRIDRDELQRPHFTDFHYGIGQPCYCYPASTVKLPAALLALEKLNDLGIPGLDRHTAMFTRPLPGINPGVLHDYSAAGKLPSISHYIKKIFLVSDNDAFNRLYEFIGQEPFNRRLWELGHTGAEIRHRVGLPLHIAANMHTNGVYFQTGRKLLYDQPDMISSLRFPTRHDLAGEQHINHHGKLEKSPMDFSHRNRLPLTDLHCMMQQLFFPETVTNPFKLRLTDNDYSFLYRCMSQYPGESTDPVYDPGQYHPAYVKFLLFGGQRTAHIPDHIRIFNKPGWAYGFLTDTAYIVDYANHVEFLLSVSLLVNKNGVLGDDQQSFEETGKPFLKAIGELIYEEELQRKKMNQPDLSRFRKHSGTQIL</sequence>
<proteinExistence type="predicted"/>
<dbReference type="Pfam" id="PF13354">
    <property type="entry name" value="Beta-lactamase2"/>
    <property type="match status" value="1"/>
</dbReference>
<name>A0A365XS84_9BACT</name>
<dbReference type="InterPro" id="IPR012338">
    <property type="entry name" value="Beta-lactam/transpept-like"/>
</dbReference>
<dbReference type="AlphaFoldDB" id="A0A365XS84"/>
<dbReference type="GO" id="GO:0008800">
    <property type="term" value="F:beta-lactamase activity"/>
    <property type="evidence" value="ECO:0007669"/>
    <property type="project" value="InterPro"/>
</dbReference>
<dbReference type="Proteomes" id="UP000253410">
    <property type="component" value="Unassembled WGS sequence"/>
</dbReference>
<dbReference type="SUPFAM" id="SSF56601">
    <property type="entry name" value="beta-lactamase/transpeptidase-like"/>
    <property type="match status" value="1"/>
</dbReference>
<accession>A0A365XS84</accession>
<dbReference type="RefSeq" id="WP_113617940.1">
    <property type="nucleotide sequence ID" value="NZ_QFFJ01000002.1"/>
</dbReference>
<feature type="domain" description="Beta-lactamase class A catalytic" evidence="1">
    <location>
        <begin position="59"/>
        <end position="171"/>
    </location>
</feature>
<keyword evidence="3" id="KW-1185">Reference proteome</keyword>
<dbReference type="GO" id="GO:0030655">
    <property type="term" value="P:beta-lactam antibiotic catabolic process"/>
    <property type="evidence" value="ECO:0007669"/>
    <property type="project" value="InterPro"/>
</dbReference>
<gene>
    <name evidence="2" type="ORF">DF182_21955</name>
</gene>
<evidence type="ECO:0000313" key="2">
    <source>
        <dbReference type="EMBL" id="RBL89193.1"/>
    </source>
</evidence>
<organism evidence="2 3">
    <name type="scientific">Chitinophaga flava</name>
    <dbReference type="NCBI Taxonomy" id="2259036"/>
    <lineage>
        <taxon>Bacteria</taxon>
        <taxon>Pseudomonadati</taxon>
        <taxon>Bacteroidota</taxon>
        <taxon>Chitinophagia</taxon>
        <taxon>Chitinophagales</taxon>
        <taxon>Chitinophagaceae</taxon>
        <taxon>Chitinophaga</taxon>
    </lineage>
</organism>
<reference evidence="2 3" key="1">
    <citation type="submission" date="2018-05" db="EMBL/GenBank/DDBJ databases">
        <title>Chitinophaga sp. K3CV102501T nov., isolated from isolated from a monsoon evergreen broad-leaved forest soil.</title>
        <authorList>
            <person name="Lv Y."/>
        </authorList>
    </citation>
    <scope>NUCLEOTIDE SEQUENCE [LARGE SCALE GENOMIC DNA]</scope>
    <source>
        <strain evidence="2 3">GDMCC 1.1325</strain>
    </source>
</reference>
<dbReference type="OrthoDB" id="1884322at2"/>